<dbReference type="InterPro" id="IPR036047">
    <property type="entry name" value="F-box-like_dom_sf"/>
</dbReference>
<name>A0A4U0UDX1_9PEZI</name>
<proteinExistence type="predicted"/>
<dbReference type="OrthoDB" id="3800738at2759"/>
<organism evidence="1 2">
    <name type="scientific">Salinomyces thailandicus</name>
    <dbReference type="NCBI Taxonomy" id="706561"/>
    <lineage>
        <taxon>Eukaryota</taxon>
        <taxon>Fungi</taxon>
        <taxon>Dikarya</taxon>
        <taxon>Ascomycota</taxon>
        <taxon>Pezizomycotina</taxon>
        <taxon>Dothideomycetes</taxon>
        <taxon>Dothideomycetidae</taxon>
        <taxon>Mycosphaerellales</taxon>
        <taxon>Teratosphaeriaceae</taxon>
        <taxon>Salinomyces</taxon>
    </lineage>
</organism>
<sequence>MSSAAERTFALPELCSLVLVNLDMKTLLLAQRTCKTFHATIMNSPPLLRKLWLLPEEPFAAQGPATTKIQDQPRRQQACRLNPLLLINRHRLRLAAFHLWGGEAKAPRTIVDLHFRSLEDARRLPPEGSWSRMLVVQPHSAEATWSLEAYGPPRGEGRQDIVAEGRRLRGGKRGRTRAVAYKYSVPPTLGEVRNDLVEKFGGQELDETG</sequence>
<dbReference type="SUPFAM" id="SSF81383">
    <property type="entry name" value="F-box domain"/>
    <property type="match status" value="1"/>
</dbReference>
<gene>
    <name evidence="1" type="ORF">B0A50_00544</name>
</gene>
<keyword evidence="2" id="KW-1185">Reference proteome</keyword>
<reference evidence="1 2" key="1">
    <citation type="submission" date="2017-03" db="EMBL/GenBank/DDBJ databases">
        <title>Genomes of endolithic fungi from Antarctica.</title>
        <authorList>
            <person name="Coleine C."/>
            <person name="Masonjones S."/>
            <person name="Stajich J.E."/>
        </authorList>
    </citation>
    <scope>NUCLEOTIDE SEQUENCE [LARGE SCALE GENOMIC DNA]</scope>
    <source>
        <strain evidence="1 2">CCFEE 6315</strain>
    </source>
</reference>
<dbReference type="AlphaFoldDB" id="A0A4U0UDX1"/>
<evidence type="ECO:0008006" key="3">
    <source>
        <dbReference type="Google" id="ProtNLM"/>
    </source>
</evidence>
<dbReference type="EMBL" id="NAJL01000002">
    <property type="protein sequence ID" value="TKA33708.1"/>
    <property type="molecule type" value="Genomic_DNA"/>
</dbReference>
<dbReference type="Proteomes" id="UP000308549">
    <property type="component" value="Unassembled WGS sequence"/>
</dbReference>
<accession>A0A4U0UDX1</accession>
<evidence type="ECO:0000313" key="2">
    <source>
        <dbReference type="Proteomes" id="UP000308549"/>
    </source>
</evidence>
<protein>
    <recommendedName>
        <fullName evidence="3">F-box domain-containing protein</fullName>
    </recommendedName>
</protein>
<evidence type="ECO:0000313" key="1">
    <source>
        <dbReference type="EMBL" id="TKA33708.1"/>
    </source>
</evidence>
<comment type="caution">
    <text evidence="1">The sequence shown here is derived from an EMBL/GenBank/DDBJ whole genome shotgun (WGS) entry which is preliminary data.</text>
</comment>